<evidence type="ECO:0000256" key="1">
    <source>
        <dbReference type="ARBA" id="ARBA00022553"/>
    </source>
</evidence>
<keyword evidence="9" id="KW-1185">Reference proteome</keyword>
<dbReference type="PROSITE" id="PS00622">
    <property type="entry name" value="HTH_LUXR_1"/>
    <property type="match status" value="1"/>
</dbReference>
<comment type="caution">
    <text evidence="8">The sequence shown here is derived from an EMBL/GenBank/DDBJ whole genome shotgun (WGS) entry which is preliminary data.</text>
</comment>
<dbReference type="CDD" id="cd06170">
    <property type="entry name" value="LuxR_C_like"/>
    <property type="match status" value="1"/>
</dbReference>
<evidence type="ECO:0000313" key="8">
    <source>
        <dbReference type="EMBL" id="MFD1936716.1"/>
    </source>
</evidence>
<dbReference type="EMBL" id="JBHUFV010000051">
    <property type="protein sequence ID" value="MFD1936716.1"/>
    <property type="molecule type" value="Genomic_DNA"/>
</dbReference>
<evidence type="ECO:0000256" key="4">
    <source>
        <dbReference type="ARBA" id="ARBA00023163"/>
    </source>
</evidence>
<organism evidence="8 9">
    <name type="scientific">Nonomuraea mangrovi</name>
    <dbReference type="NCBI Taxonomy" id="2316207"/>
    <lineage>
        <taxon>Bacteria</taxon>
        <taxon>Bacillati</taxon>
        <taxon>Actinomycetota</taxon>
        <taxon>Actinomycetes</taxon>
        <taxon>Streptosporangiales</taxon>
        <taxon>Streptosporangiaceae</taxon>
        <taxon>Nonomuraea</taxon>
    </lineage>
</organism>
<dbReference type="SUPFAM" id="SSF46894">
    <property type="entry name" value="C-terminal effector domain of the bipartite response regulators"/>
    <property type="match status" value="1"/>
</dbReference>
<gene>
    <name evidence="8" type="ORF">ACFSKW_35120</name>
</gene>
<keyword evidence="3" id="KW-0238">DNA-binding</keyword>
<dbReference type="RefSeq" id="WP_379577248.1">
    <property type="nucleotide sequence ID" value="NZ_JBHUFV010000051.1"/>
</dbReference>
<dbReference type="SMART" id="SM00448">
    <property type="entry name" value="REC"/>
    <property type="match status" value="1"/>
</dbReference>
<name>A0ABW4T7C9_9ACTN</name>
<dbReference type="Pfam" id="PF00196">
    <property type="entry name" value="GerE"/>
    <property type="match status" value="1"/>
</dbReference>
<dbReference type="SMART" id="SM00421">
    <property type="entry name" value="HTH_LUXR"/>
    <property type="match status" value="1"/>
</dbReference>
<dbReference type="InterPro" id="IPR011006">
    <property type="entry name" value="CheY-like_superfamily"/>
</dbReference>
<keyword evidence="4" id="KW-0804">Transcription</keyword>
<dbReference type="Proteomes" id="UP001597368">
    <property type="component" value="Unassembled WGS sequence"/>
</dbReference>
<evidence type="ECO:0000256" key="5">
    <source>
        <dbReference type="PROSITE-ProRule" id="PRU00169"/>
    </source>
</evidence>
<sequence length="229" mass="24403">MTIRVVVADDQDRVRRGLRRIVDASSGMRVVGEAADGVQAVMMCRALRPDVALVDIRMPRRNGLEVTRLLAGATVAEPIRVVIVTTFDDDEYVHAALRAGACGFLLKRSGQAMITEAIRAAVAGEALVSPAITVRLLDQFAARSPVAAAASDASPLSPRETEIAGLVARGLSNTDIAAELVISLGTVKTHLTNITGKLGVANRVGIAVWAWERGLLADRERFWAGDAER</sequence>
<dbReference type="InterPro" id="IPR001789">
    <property type="entry name" value="Sig_transdc_resp-reg_receiver"/>
</dbReference>
<dbReference type="InterPro" id="IPR039420">
    <property type="entry name" value="WalR-like"/>
</dbReference>
<dbReference type="PANTHER" id="PTHR43214">
    <property type="entry name" value="TWO-COMPONENT RESPONSE REGULATOR"/>
    <property type="match status" value="1"/>
</dbReference>
<keyword evidence="2" id="KW-0805">Transcription regulation</keyword>
<reference evidence="9" key="1">
    <citation type="journal article" date="2019" name="Int. J. Syst. Evol. Microbiol.">
        <title>The Global Catalogue of Microorganisms (GCM) 10K type strain sequencing project: providing services to taxonomists for standard genome sequencing and annotation.</title>
        <authorList>
            <consortium name="The Broad Institute Genomics Platform"/>
            <consortium name="The Broad Institute Genome Sequencing Center for Infectious Disease"/>
            <person name="Wu L."/>
            <person name="Ma J."/>
        </authorList>
    </citation>
    <scope>NUCLEOTIDE SEQUENCE [LARGE SCALE GENOMIC DNA]</scope>
    <source>
        <strain evidence="9">ICMP 6774ER</strain>
    </source>
</reference>
<dbReference type="CDD" id="cd17535">
    <property type="entry name" value="REC_NarL-like"/>
    <property type="match status" value="1"/>
</dbReference>
<dbReference type="PROSITE" id="PS50043">
    <property type="entry name" value="HTH_LUXR_2"/>
    <property type="match status" value="1"/>
</dbReference>
<evidence type="ECO:0000256" key="2">
    <source>
        <dbReference type="ARBA" id="ARBA00023015"/>
    </source>
</evidence>
<dbReference type="Pfam" id="PF00072">
    <property type="entry name" value="Response_reg"/>
    <property type="match status" value="1"/>
</dbReference>
<evidence type="ECO:0000313" key="9">
    <source>
        <dbReference type="Proteomes" id="UP001597368"/>
    </source>
</evidence>
<dbReference type="SUPFAM" id="SSF52172">
    <property type="entry name" value="CheY-like"/>
    <property type="match status" value="1"/>
</dbReference>
<dbReference type="InterPro" id="IPR000792">
    <property type="entry name" value="Tscrpt_reg_LuxR_C"/>
</dbReference>
<dbReference type="InterPro" id="IPR016032">
    <property type="entry name" value="Sig_transdc_resp-reg_C-effctor"/>
</dbReference>
<evidence type="ECO:0000259" key="7">
    <source>
        <dbReference type="PROSITE" id="PS50110"/>
    </source>
</evidence>
<accession>A0ABW4T7C9</accession>
<protein>
    <submittedName>
        <fullName evidence="8">Response regulator</fullName>
    </submittedName>
</protein>
<evidence type="ECO:0000259" key="6">
    <source>
        <dbReference type="PROSITE" id="PS50043"/>
    </source>
</evidence>
<feature type="domain" description="HTH luxR-type" evidence="6">
    <location>
        <begin position="149"/>
        <end position="214"/>
    </location>
</feature>
<feature type="modified residue" description="4-aspartylphosphate" evidence="5">
    <location>
        <position position="55"/>
    </location>
</feature>
<keyword evidence="1 5" id="KW-0597">Phosphoprotein</keyword>
<dbReference type="PANTHER" id="PTHR43214:SF24">
    <property type="entry name" value="TRANSCRIPTIONAL REGULATORY PROTEIN NARL-RELATED"/>
    <property type="match status" value="1"/>
</dbReference>
<proteinExistence type="predicted"/>
<dbReference type="PROSITE" id="PS50110">
    <property type="entry name" value="RESPONSE_REGULATORY"/>
    <property type="match status" value="1"/>
</dbReference>
<feature type="domain" description="Response regulatory" evidence="7">
    <location>
        <begin position="4"/>
        <end position="122"/>
    </location>
</feature>
<dbReference type="InterPro" id="IPR058245">
    <property type="entry name" value="NreC/VraR/RcsB-like_REC"/>
</dbReference>
<dbReference type="PRINTS" id="PR00038">
    <property type="entry name" value="HTHLUXR"/>
</dbReference>
<evidence type="ECO:0000256" key="3">
    <source>
        <dbReference type="ARBA" id="ARBA00023125"/>
    </source>
</evidence>
<dbReference type="Gene3D" id="3.40.50.2300">
    <property type="match status" value="1"/>
</dbReference>